<organism evidence="5 6">
    <name type="scientific">Natronomicrosphaera hydrolytica</name>
    <dbReference type="NCBI Taxonomy" id="3242702"/>
    <lineage>
        <taxon>Bacteria</taxon>
        <taxon>Pseudomonadati</taxon>
        <taxon>Planctomycetota</taxon>
        <taxon>Phycisphaerae</taxon>
        <taxon>Phycisphaerales</taxon>
        <taxon>Phycisphaeraceae</taxon>
        <taxon>Natronomicrosphaera</taxon>
    </lineage>
</organism>
<dbReference type="InterPro" id="IPR052016">
    <property type="entry name" value="Bact_Sigma-Reg"/>
</dbReference>
<evidence type="ECO:0000256" key="2">
    <source>
        <dbReference type="SAM" id="MobiDB-lite"/>
    </source>
</evidence>
<dbReference type="InterPro" id="IPR018771">
    <property type="entry name" value="PocR_dom"/>
</dbReference>
<dbReference type="InterPro" id="IPR036457">
    <property type="entry name" value="PPM-type-like_dom_sf"/>
</dbReference>
<feature type="region of interest" description="Disordered" evidence="2">
    <location>
        <begin position="1"/>
        <end position="37"/>
    </location>
</feature>
<dbReference type="InterPro" id="IPR001932">
    <property type="entry name" value="PPM-type_phosphatase-like_dom"/>
</dbReference>
<dbReference type="Pfam" id="PF13185">
    <property type="entry name" value="GAF_2"/>
    <property type="match status" value="1"/>
</dbReference>
<dbReference type="SUPFAM" id="SSF55781">
    <property type="entry name" value="GAF domain-like"/>
    <property type="match status" value="1"/>
</dbReference>
<keyword evidence="1" id="KW-0378">Hydrolase</keyword>
<dbReference type="Pfam" id="PF10114">
    <property type="entry name" value="PocR"/>
    <property type="match status" value="1"/>
</dbReference>
<evidence type="ECO:0000256" key="1">
    <source>
        <dbReference type="ARBA" id="ARBA00022801"/>
    </source>
</evidence>
<accession>A0ABV4U317</accession>
<evidence type="ECO:0000259" key="4">
    <source>
        <dbReference type="SMART" id="SM00331"/>
    </source>
</evidence>
<evidence type="ECO:0000259" key="3">
    <source>
        <dbReference type="SMART" id="SM00065"/>
    </source>
</evidence>
<evidence type="ECO:0000313" key="6">
    <source>
        <dbReference type="Proteomes" id="UP001575105"/>
    </source>
</evidence>
<keyword evidence="6" id="KW-1185">Reference proteome</keyword>
<dbReference type="SMART" id="SM00065">
    <property type="entry name" value="GAF"/>
    <property type="match status" value="1"/>
</dbReference>
<dbReference type="EMBL" id="JBGUBD010000002">
    <property type="protein sequence ID" value="MFA9477288.1"/>
    <property type="molecule type" value="Genomic_DNA"/>
</dbReference>
<dbReference type="SUPFAM" id="SSF81606">
    <property type="entry name" value="PP2C-like"/>
    <property type="match status" value="1"/>
</dbReference>
<dbReference type="InterPro" id="IPR003018">
    <property type="entry name" value="GAF"/>
</dbReference>
<proteinExistence type="predicted"/>
<dbReference type="PANTHER" id="PTHR43156:SF2">
    <property type="entry name" value="STAGE II SPORULATION PROTEIN E"/>
    <property type="match status" value="1"/>
</dbReference>
<dbReference type="SMART" id="SM00331">
    <property type="entry name" value="PP2C_SIG"/>
    <property type="match status" value="1"/>
</dbReference>
<comment type="caution">
    <text evidence="5">The sequence shown here is derived from an EMBL/GenBank/DDBJ whole genome shotgun (WGS) entry which is preliminary data.</text>
</comment>
<sequence length="609" mass="67231">MSASEPTTTSSQAAAEVDASVRPGHDPAQPDVGRPLSPRLSLTDFLELTTLQEIQDSFAAVTRISTSIRDPEGTPLTLPTNAETRARSDQWLDHLLSPTEEEGDRYSAPIVVAGQELGAICLEPDAVEASTGVPEARARFEAIARRLKLDDDQIAALVDSAEDSFSPARAASIQFLYLMANAVARLCYEQYQAQQRIDELSTLYKVSTLLSAQRDVQQVLEIAASSIAEVLQAKAASVRLIRKHEGANELVPRAVYNLSDEYLNKGPIRVDKSELFQQAIDGEVPYVEDMATDPRIIYPEDARREGLVSMLCAAMVHHGKPIGLVQLFTDEKRKFTNFEVQLLRAMAQMLGTAIENAKLDQARMENQRMMRQLHLAADVQRRMLPGSMPHLPPFDIAARYVPSFELGGDFYDFIDLDGHLGVAVGDVVGKGVAASLLMASVRASLRAYAQDVYDLDEVIARVNIALCRDTTDREFATLWYGVFDPRTRRLTYSNAGHEPTLLLRRGKVQYLGAGGMLAGVDPAQEYDKGLVELQAGDVLLLYSDGLVDAFNFKDERFGRDRIVDALREAADRSAGEVLNHILWCMRRFTGMRRSLDDTTLVVIKVGQSG</sequence>
<feature type="compositionally biased region" description="Polar residues" evidence="2">
    <location>
        <begin position="1"/>
        <end position="13"/>
    </location>
</feature>
<protein>
    <submittedName>
        <fullName evidence="5">SpoIIE family protein phosphatase</fullName>
    </submittedName>
</protein>
<dbReference type="RefSeq" id="WP_425344213.1">
    <property type="nucleotide sequence ID" value="NZ_JBGUBD010000002.1"/>
</dbReference>
<gene>
    <name evidence="5" type="ORF">ACERK3_03155</name>
</gene>
<feature type="domain" description="GAF" evidence="3">
    <location>
        <begin position="215"/>
        <end position="364"/>
    </location>
</feature>
<dbReference type="Pfam" id="PF07228">
    <property type="entry name" value="SpoIIE"/>
    <property type="match status" value="1"/>
</dbReference>
<dbReference type="Gene3D" id="3.30.450.40">
    <property type="match status" value="1"/>
</dbReference>
<dbReference type="Proteomes" id="UP001575105">
    <property type="component" value="Unassembled WGS sequence"/>
</dbReference>
<name>A0ABV4U317_9BACT</name>
<dbReference type="InterPro" id="IPR029016">
    <property type="entry name" value="GAF-like_dom_sf"/>
</dbReference>
<feature type="domain" description="PPM-type phosphatase" evidence="4">
    <location>
        <begin position="391"/>
        <end position="605"/>
    </location>
</feature>
<dbReference type="PANTHER" id="PTHR43156">
    <property type="entry name" value="STAGE II SPORULATION PROTEIN E-RELATED"/>
    <property type="match status" value="1"/>
</dbReference>
<evidence type="ECO:0000313" key="5">
    <source>
        <dbReference type="EMBL" id="MFA9477288.1"/>
    </source>
</evidence>
<dbReference type="Gene3D" id="3.60.40.10">
    <property type="entry name" value="PPM-type phosphatase domain"/>
    <property type="match status" value="1"/>
</dbReference>
<reference evidence="5 6" key="1">
    <citation type="submission" date="2024-08" db="EMBL/GenBank/DDBJ databases">
        <title>Whole-genome sequencing of halo(alkali)philic microorganisms from hypersaline lakes.</title>
        <authorList>
            <person name="Sorokin D.Y."/>
            <person name="Merkel A.Y."/>
            <person name="Messina E."/>
            <person name="Yakimov M."/>
        </authorList>
    </citation>
    <scope>NUCLEOTIDE SEQUENCE [LARGE SCALE GENOMIC DNA]</scope>
    <source>
        <strain evidence="5 6">AB-hyl4</strain>
    </source>
</reference>